<dbReference type="EC" id="3.1.21.3" evidence="11"/>
<dbReference type="Proteomes" id="UP000215771">
    <property type="component" value="Unassembled WGS sequence"/>
</dbReference>
<evidence type="ECO:0000256" key="11">
    <source>
        <dbReference type="RuleBase" id="RU364115"/>
    </source>
</evidence>
<dbReference type="SMART" id="SM00487">
    <property type="entry name" value="DEXDc"/>
    <property type="match status" value="1"/>
</dbReference>
<comment type="similarity">
    <text evidence="2 11">Belongs to the HsdR family.</text>
</comment>
<keyword evidence="10 11" id="KW-0238">DNA-binding</keyword>
<evidence type="ECO:0000256" key="10">
    <source>
        <dbReference type="ARBA" id="ARBA00023125"/>
    </source>
</evidence>
<dbReference type="CDD" id="cd22332">
    <property type="entry name" value="HsdR_N"/>
    <property type="match status" value="1"/>
</dbReference>
<dbReference type="PANTHER" id="PTHR30195">
    <property type="entry name" value="TYPE I SITE-SPECIFIC DEOXYRIBONUCLEASE PROTEIN SUBUNIT M AND R"/>
    <property type="match status" value="1"/>
</dbReference>
<dbReference type="GO" id="GO:0009307">
    <property type="term" value="P:DNA restriction-modification system"/>
    <property type="evidence" value="ECO:0007669"/>
    <property type="project" value="UniProtKB-KW"/>
</dbReference>
<dbReference type="Pfam" id="PF12008">
    <property type="entry name" value="EcoR124_C"/>
    <property type="match status" value="1"/>
</dbReference>
<dbReference type="InterPro" id="IPR004473">
    <property type="entry name" value="Restrct_endonuc_typeI_HsdR"/>
</dbReference>
<dbReference type="GO" id="GO:0009035">
    <property type="term" value="F:type I site-specific deoxyribonuclease activity"/>
    <property type="evidence" value="ECO:0007669"/>
    <property type="project" value="UniProtKB-EC"/>
</dbReference>
<dbReference type="GO" id="GO:0003677">
    <property type="term" value="F:DNA binding"/>
    <property type="evidence" value="ECO:0007669"/>
    <property type="project" value="UniProtKB-KW"/>
</dbReference>
<keyword evidence="8 11" id="KW-0378">Hydrolase</keyword>
<gene>
    <name evidence="13" type="ORF">CIG21_12265</name>
</gene>
<dbReference type="Pfam" id="PF04313">
    <property type="entry name" value="HSDR_N"/>
    <property type="match status" value="1"/>
</dbReference>
<dbReference type="InterPro" id="IPR027417">
    <property type="entry name" value="P-loop_NTPase"/>
</dbReference>
<dbReference type="InterPro" id="IPR022625">
    <property type="entry name" value="TypeI_RM_Rsu_C"/>
</dbReference>
<keyword evidence="13" id="KW-0347">Helicase</keyword>
<evidence type="ECO:0000256" key="3">
    <source>
        <dbReference type="ARBA" id="ARBA00011296"/>
    </source>
</evidence>
<evidence type="ECO:0000256" key="6">
    <source>
        <dbReference type="ARBA" id="ARBA00022747"/>
    </source>
</evidence>
<keyword evidence="7" id="KW-0255">Endonuclease</keyword>
<evidence type="ECO:0000256" key="5">
    <source>
        <dbReference type="ARBA" id="ARBA00022741"/>
    </source>
</evidence>
<reference evidence="13 14" key="1">
    <citation type="submission" date="2017-08" db="EMBL/GenBank/DDBJ databases">
        <authorList>
            <person name="de Groot N.N."/>
        </authorList>
    </citation>
    <scope>NUCLEOTIDE SEQUENCE [LARGE SCALE GENOMIC DNA]</scope>
    <source>
        <strain evidence="13 14">NBT06-6</strain>
    </source>
</reference>
<dbReference type="GO" id="GO:0005524">
    <property type="term" value="F:ATP binding"/>
    <property type="evidence" value="ECO:0007669"/>
    <property type="project" value="UniProtKB-KW"/>
</dbReference>
<evidence type="ECO:0000256" key="7">
    <source>
        <dbReference type="ARBA" id="ARBA00022759"/>
    </source>
</evidence>
<dbReference type="InterPro" id="IPR014001">
    <property type="entry name" value="Helicase_ATP-bd"/>
</dbReference>
<feature type="domain" description="Helicase ATP-binding" evidence="12">
    <location>
        <begin position="259"/>
        <end position="469"/>
    </location>
</feature>
<keyword evidence="5 11" id="KW-0547">Nucleotide-binding</keyword>
<dbReference type="EMBL" id="NQMQ01000047">
    <property type="protein sequence ID" value="PAJ67647.1"/>
    <property type="molecule type" value="Genomic_DNA"/>
</dbReference>
<dbReference type="SUPFAM" id="SSF52540">
    <property type="entry name" value="P-loop containing nucleoside triphosphate hydrolases"/>
    <property type="match status" value="1"/>
</dbReference>
<evidence type="ECO:0000256" key="1">
    <source>
        <dbReference type="ARBA" id="ARBA00000851"/>
    </source>
</evidence>
<dbReference type="InterPro" id="IPR055180">
    <property type="entry name" value="HsdR_RecA-like_helicase_dom_2"/>
</dbReference>
<keyword evidence="4" id="KW-0540">Nuclease</keyword>
<evidence type="ECO:0000313" key="13">
    <source>
        <dbReference type="EMBL" id="PAJ67647.1"/>
    </source>
</evidence>
<protein>
    <recommendedName>
        <fullName evidence="11">Type I restriction enzyme endonuclease subunit</fullName>
        <shortName evidence="11">R protein</shortName>
        <ecNumber evidence="11">3.1.21.3</ecNumber>
    </recommendedName>
</protein>
<dbReference type="NCBIfam" id="TIGR00348">
    <property type="entry name" value="hsdR"/>
    <property type="match status" value="1"/>
</dbReference>
<keyword evidence="9 11" id="KW-0067">ATP-binding</keyword>
<dbReference type="CDD" id="cd18800">
    <property type="entry name" value="SF2_C_EcoR124I-like"/>
    <property type="match status" value="1"/>
</dbReference>
<dbReference type="InterPro" id="IPR040980">
    <property type="entry name" value="SWI2_SNF2"/>
</dbReference>
<dbReference type="Gene3D" id="3.90.1570.50">
    <property type="match status" value="1"/>
</dbReference>
<dbReference type="RefSeq" id="WP_023016436.1">
    <property type="nucleotide sequence ID" value="NZ_CP047655.1"/>
</dbReference>
<evidence type="ECO:0000256" key="4">
    <source>
        <dbReference type="ARBA" id="ARBA00022722"/>
    </source>
</evidence>
<proteinExistence type="inferred from homology"/>
<dbReference type="Pfam" id="PF18766">
    <property type="entry name" value="SWI2_SNF2"/>
    <property type="match status" value="1"/>
</dbReference>
<name>A0A269P9X1_9CORY</name>
<evidence type="ECO:0000256" key="2">
    <source>
        <dbReference type="ARBA" id="ARBA00008598"/>
    </source>
</evidence>
<comment type="subunit">
    <text evidence="3 11">The type I restriction/modification system is composed of three polypeptides R, M and S.</text>
</comment>
<comment type="caution">
    <text evidence="13">The sequence shown here is derived from an EMBL/GenBank/DDBJ whole genome shotgun (WGS) entry which is preliminary data.</text>
</comment>
<dbReference type="GO" id="GO:0004386">
    <property type="term" value="F:helicase activity"/>
    <property type="evidence" value="ECO:0007669"/>
    <property type="project" value="UniProtKB-KW"/>
</dbReference>
<dbReference type="Gene3D" id="3.40.50.300">
    <property type="entry name" value="P-loop containing nucleotide triphosphate hydrolases"/>
    <property type="match status" value="2"/>
</dbReference>
<dbReference type="InterPro" id="IPR007409">
    <property type="entry name" value="Restrct_endonuc_type1_HsdR_N"/>
</dbReference>
<comment type="catalytic activity">
    <reaction evidence="1 11">
        <text>Endonucleolytic cleavage of DNA to give random double-stranded fragments with terminal 5'-phosphates, ATP is simultaneously hydrolyzed.</text>
        <dbReference type="EC" id="3.1.21.3"/>
    </reaction>
</comment>
<accession>A0A269P9X1</accession>
<evidence type="ECO:0000256" key="8">
    <source>
        <dbReference type="ARBA" id="ARBA00022801"/>
    </source>
</evidence>
<sequence length="1064" mass="121084">MTTPFRSEAEFEAALIDLLTRHGWSKELLRFPTEQQLIDNWADILYANNRGRDLLGDVPLTEGEMAQIIEQVNNLRTPLALNEFINGRTVTITRDAPQAANFGSEISLKIYDRLEIAGGQSRYQIAVQPRFQTANELLPTRRGDLMLLINGMPVFHIELKRSGAPVSQGANQITKYAHEGVYQGIFSLVQIFVAMTPEETIYFANPGAGKFNPDYFFHWADFNNEPINQWDDVARALLSIPMAHQLIGFYTVADRASGNLLAMRSYQYYAASRIADRVDRHDWDSGDQLGGYIWHTTGSGKTITSFKTAQLIADSHNADKVVFLLDRVELGTQSLENYVSYGGDSIAVEDTSSAANLATLLKDKRSTLIVTSLHKMSRVNPETMKTADLDLIRSKRVVFIVDEAHRTTFGDMLASVKHTLPNALFFGFTGTPIHDENQKKHSTTATLFGNELHRYSIADGIRDKNVLSFDPEMVETFRTHDVRTVVALQAAKAKTVEEALTDPQKAAVYSKFMDKKQIPMASIYELEKDDKGNSTYKRVTKGIEDYLPTTQYEKANHREAVASDINEHWMQLSRNSMFHAILATSSIPEAVEYYRIFKKQYPHIKVTALFDPNIDNTGDNQLLKEDGLLEILRDYNNTYGQHFTMPTHDEFKKDVSKRLAHKKPYNTKAFLDDRSQHIDLLIVVDQMLTGFDSKWLNTLYLDKVIEYESIIQAFSRTNRIFGPEKPFGSIRYYRRPHTMRDNIDRAVKLYSGDRPLGLFVDHLDDHLTSINECFATIEALFTDPKTGQPDFSQLPDLEADQGEFAKTFNRMYRELQAAQVQGFTSDKDTYYFDALTEPIVVELTEDTYTTLVTRYKELGKAGDDSEQSPEDAPFDIDVHIKHIDTDRIDAEYLNSKFKKYLKALQDGVPQDVLDDLLEQLHASFARLSQDDQRYANRWLHDLQAGDVTLQPGKTVHDYINEYRITERDRQLVRLHECLGLDMAQLRRILDARVTAATINEYGRFDDLKASIDLDLAAAYFTEDTGARVSKFKVRALLDKLLRTYVIDGALPADLSVTEEELTGE</sequence>
<evidence type="ECO:0000256" key="9">
    <source>
        <dbReference type="ARBA" id="ARBA00022840"/>
    </source>
</evidence>
<evidence type="ECO:0000259" key="12">
    <source>
        <dbReference type="SMART" id="SM00487"/>
    </source>
</evidence>
<organism evidence="13 14">
    <name type="scientific">Corynebacterium hadale</name>
    <dbReference type="NCBI Taxonomy" id="2026255"/>
    <lineage>
        <taxon>Bacteria</taxon>
        <taxon>Bacillati</taxon>
        <taxon>Actinomycetota</taxon>
        <taxon>Actinomycetes</taxon>
        <taxon>Mycobacteriales</taxon>
        <taxon>Corynebacteriaceae</taxon>
        <taxon>Corynebacterium</taxon>
    </lineage>
</organism>
<dbReference type="PANTHER" id="PTHR30195:SF16">
    <property type="entry name" value="TYPE I RESTRICTION ENZYME ENDONUCLEASE SUBUNIT"/>
    <property type="match status" value="1"/>
</dbReference>
<keyword evidence="6 11" id="KW-0680">Restriction system</keyword>
<comment type="function">
    <text evidence="11">Subunit R is required for both nuclease and ATPase activities, but not for modification.</text>
</comment>
<dbReference type="InterPro" id="IPR051268">
    <property type="entry name" value="Type-I_R_enzyme_R_subunit"/>
</dbReference>
<evidence type="ECO:0000313" key="14">
    <source>
        <dbReference type="Proteomes" id="UP000215771"/>
    </source>
</evidence>
<dbReference type="AlphaFoldDB" id="A0A269P9X1"/>
<dbReference type="Pfam" id="PF22679">
    <property type="entry name" value="T1R_D3-like"/>
    <property type="match status" value="1"/>
</dbReference>